<dbReference type="Pfam" id="PF07727">
    <property type="entry name" value="RVT_2"/>
    <property type="match status" value="1"/>
</dbReference>
<dbReference type="EMBL" id="BQNB010019955">
    <property type="protein sequence ID" value="GJT90783.1"/>
    <property type="molecule type" value="Genomic_DNA"/>
</dbReference>
<name>A0ABQ5HSD4_9ASTR</name>
<reference evidence="4" key="2">
    <citation type="submission" date="2022-01" db="EMBL/GenBank/DDBJ databases">
        <authorList>
            <person name="Yamashiro T."/>
            <person name="Shiraishi A."/>
            <person name="Satake H."/>
            <person name="Nakayama K."/>
        </authorList>
    </citation>
    <scope>NUCLEOTIDE SEQUENCE</scope>
</reference>
<protein>
    <submittedName>
        <fullName evidence="4">Retrotransposon protein, putative, ty1-copia subclass</fullName>
    </submittedName>
</protein>
<evidence type="ECO:0000259" key="2">
    <source>
        <dbReference type="Pfam" id="PF13976"/>
    </source>
</evidence>
<evidence type="ECO:0000259" key="3">
    <source>
        <dbReference type="Pfam" id="PF25597"/>
    </source>
</evidence>
<comment type="caution">
    <text evidence="4">The sequence shown here is derived from an EMBL/GenBank/DDBJ whole genome shotgun (WGS) entry which is preliminary data.</text>
</comment>
<dbReference type="InterPro" id="IPR057670">
    <property type="entry name" value="SH3_retrovirus"/>
</dbReference>
<accession>A0ABQ5HSD4</accession>
<evidence type="ECO:0000313" key="5">
    <source>
        <dbReference type="Proteomes" id="UP001151760"/>
    </source>
</evidence>
<dbReference type="InterPro" id="IPR025724">
    <property type="entry name" value="GAG-pre-integrase_dom"/>
</dbReference>
<dbReference type="InterPro" id="IPR013103">
    <property type="entry name" value="RVT_2"/>
</dbReference>
<keyword evidence="5" id="KW-1185">Reference proteome</keyword>
<proteinExistence type="predicted"/>
<dbReference type="Proteomes" id="UP001151760">
    <property type="component" value="Unassembled WGS sequence"/>
</dbReference>
<gene>
    <name evidence="4" type="ORF">Tco_1079628</name>
</gene>
<evidence type="ECO:0000313" key="4">
    <source>
        <dbReference type="EMBL" id="GJT90783.1"/>
    </source>
</evidence>
<evidence type="ECO:0000259" key="1">
    <source>
        <dbReference type="Pfam" id="PF07727"/>
    </source>
</evidence>
<sequence length="674" mass="77480">MHDYCNTYNNHESSQLIGLQLLQLELKLGRTPSRSFRPLKSAENSWQIWISCSHRVLFALDCLGASGNPLCGFLGLTLVDSLVPVMAHETKHRYEQKLHHLEEALPEAPLATATFAVRNAYTRSVAEQQEVAYERLLRSKGAPWLPHALVLGVNLILTSLSKDYDQFVQKYNMHSMGKTIPELDAMLKLAKKCIPKKALAVLAIRQELKKNKDSMFGTSSIFTIELYSFPKTNPWIYDIGCGTHTYNIIQGLRGIRKLNKGALDLYVGNGNRATFKSIWRFDLILPNGMVLVLDNCHFAPSITRGVISLSHLWDNGFLYKITDYGAILVFKDNLVYFNAIPRDDIFEIDMHNHVSNKCSIYTCSNKKFKHNLDSTFLWHCRLGHINKKRIAKLQHDRLLKSNDGESFDVCVSCISGKMARKPFTYADERANNLLGLILSDGCEALVKRDRPNKLESKSIKCIFVGYPKEMMGYYFYYPPENKIFVARYAEFFKNNLISQEASRSIEHDLVDHVKPTGYRAALLDPDYDKWLEAINAEMQSMKDNQVWNLVDLPPDCKIVGSKWIFKKTIDMDGNIHTYKARLIAKCFTQTYGGYEETFSPIADIKAIRILIAITSFYDYYIWQIDVKTAFLNGHLNEDIYMVQPKGFMNPKHLRRVCKRSIYELKQAPRSWQEY</sequence>
<organism evidence="4 5">
    <name type="scientific">Tanacetum coccineum</name>
    <dbReference type="NCBI Taxonomy" id="301880"/>
    <lineage>
        <taxon>Eukaryota</taxon>
        <taxon>Viridiplantae</taxon>
        <taxon>Streptophyta</taxon>
        <taxon>Embryophyta</taxon>
        <taxon>Tracheophyta</taxon>
        <taxon>Spermatophyta</taxon>
        <taxon>Magnoliopsida</taxon>
        <taxon>eudicotyledons</taxon>
        <taxon>Gunneridae</taxon>
        <taxon>Pentapetalae</taxon>
        <taxon>asterids</taxon>
        <taxon>campanulids</taxon>
        <taxon>Asterales</taxon>
        <taxon>Asteraceae</taxon>
        <taxon>Asteroideae</taxon>
        <taxon>Anthemideae</taxon>
        <taxon>Anthemidinae</taxon>
        <taxon>Tanacetum</taxon>
    </lineage>
</organism>
<dbReference type="Pfam" id="PF25597">
    <property type="entry name" value="SH3_retrovirus"/>
    <property type="match status" value="1"/>
</dbReference>
<feature type="domain" description="GAG-pre-integrase" evidence="2">
    <location>
        <begin position="350"/>
        <end position="418"/>
    </location>
</feature>
<feature type="domain" description="Retroviral polymerase SH3-like" evidence="3">
    <location>
        <begin position="442"/>
        <end position="498"/>
    </location>
</feature>
<feature type="domain" description="Reverse transcriptase Ty1/copia-type" evidence="1">
    <location>
        <begin position="544"/>
        <end position="672"/>
    </location>
</feature>
<reference evidence="4" key="1">
    <citation type="journal article" date="2022" name="Int. J. Mol. Sci.">
        <title>Draft Genome of Tanacetum Coccineum: Genomic Comparison of Closely Related Tanacetum-Family Plants.</title>
        <authorList>
            <person name="Yamashiro T."/>
            <person name="Shiraishi A."/>
            <person name="Nakayama K."/>
            <person name="Satake H."/>
        </authorList>
    </citation>
    <scope>NUCLEOTIDE SEQUENCE</scope>
</reference>
<dbReference type="Pfam" id="PF13976">
    <property type="entry name" value="gag_pre-integrs"/>
    <property type="match status" value="1"/>
</dbReference>